<dbReference type="OrthoDB" id="406293at2759"/>
<dbReference type="EMBL" id="CAMXCT010003902">
    <property type="protein sequence ID" value="CAI4006843.1"/>
    <property type="molecule type" value="Genomic_DNA"/>
</dbReference>
<reference evidence="2" key="2">
    <citation type="submission" date="2024-04" db="EMBL/GenBank/DDBJ databases">
        <authorList>
            <person name="Chen Y."/>
            <person name="Shah S."/>
            <person name="Dougan E. K."/>
            <person name="Thang M."/>
            <person name="Chan C."/>
        </authorList>
    </citation>
    <scope>NUCLEOTIDE SEQUENCE [LARGE SCALE GENOMIC DNA]</scope>
</reference>
<dbReference type="EMBL" id="CAMXCT020003902">
    <property type="protein sequence ID" value="CAL1160218.1"/>
    <property type="molecule type" value="Genomic_DNA"/>
</dbReference>
<proteinExistence type="predicted"/>
<comment type="caution">
    <text evidence="1">The sequence shown here is derived from an EMBL/GenBank/DDBJ whole genome shotgun (WGS) entry which is preliminary data.</text>
</comment>
<dbReference type="Proteomes" id="UP001152797">
    <property type="component" value="Unassembled WGS sequence"/>
</dbReference>
<dbReference type="EMBL" id="CAMXCT030003902">
    <property type="protein sequence ID" value="CAL4794155.1"/>
    <property type="molecule type" value="Genomic_DNA"/>
</dbReference>
<protein>
    <submittedName>
        <fullName evidence="1">Uncharacterized protein</fullName>
    </submittedName>
</protein>
<evidence type="ECO:0000313" key="3">
    <source>
        <dbReference type="Proteomes" id="UP001152797"/>
    </source>
</evidence>
<accession>A0A9P1DDW4</accession>
<sequence length="169" mass="18687">MPSSREDMSPETRPLQRRRERRQLGLAVCLLGLVATEAWVGVSRTQRPKTTGIALRAELSTVSPGDRFVGWIRHPVLTSRQKFDLVVEVGPGEEEGAWKIIDPNKRLKARKSYEGPCKVIRYDDGGIAFRDLDTLLNGTLNGAGPGTISGRTVQGGLKWGGFFEVKLEE</sequence>
<organism evidence="1">
    <name type="scientific">Cladocopium goreaui</name>
    <dbReference type="NCBI Taxonomy" id="2562237"/>
    <lineage>
        <taxon>Eukaryota</taxon>
        <taxon>Sar</taxon>
        <taxon>Alveolata</taxon>
        <taxon>Dinophyceae</taxon>
        <taxon>Suessiales</taxon>
        <taxon>Symbiodiniaceae</taxon>
        <taxon>Cladocopium</taxon>
    </lineage>
</organism>
<keyword evidence="3" id="KW-1185">Reference proteome</keyword>
<evidence type="ECO:0000313" key="2">
    <source>
        <dbReference type="EMBL" id="CAL1160218.1"/>
    </source>
</evidence>
<dbReference type="AlphaFoldDB" id="A0A9P1DDW4"/>
<evidence type="ECO:0000313" key="1">
    <source>
        <dbReference type="EMBL" id="CAI4006843.1"/>
    </source>
</evidence>
<reference evidence="1" key="1">
    <citation type="submission" date="2022-10" db="EMBL/GenBank/DDBJ databases">
        <authorList>
            <person name="Chen Y."/>
            <person name="Dougan E. K."/>
            <person name="Chan C."/>
            <person name="Rhodes N."/>
            <person name="Thang M."/>
        </authorList>
    </citation>
    <scope>NUCLEOTIDE SEQUENCE</scope>
</reference>
<name>A0A9P1DDW4_9DINO</name>
<gene>
    <name evidence="1" type="ORF">C1SCF055_LOCUS32443</name>
</gene>